<evidence type="ECO:0000256" key="13">
    <source>
        <dbReference type="ARBA" id="ARBA00023212"/>
    </source>
</evidence>
<name>A0AA35LMQ4_9SAUR</name>
<keyword evidence="9" id="KW-0498">Mitosis</keyword>
<evidence type="ECO:0000256" key="1">
    <source>
        <dbReference type="ARBA" id="ARBA00004173"/>
    </source>
</evidence>
<keyword evidence="13" id="KW-0206">Cytoskeleton</keyword>
<sequence>MPRVSVMSEAEVDARKPRLITMMGPRWRLAIAALVGFVVAAPGLAEVALESDGKNPASLPGATPCWQSEDFVVTQQCAPCQSFQAKTTPECSVTGFIEQINCSASKKGEYKSCRSMEMEARIFWKFEGAMLGVAAVFALLVVCRQRMLDRRALEKVRKQIESI</sequence>
<dbReference type="PANTHER" id="PTHR13041">
    <property type="entry name" value="JTB PROTEIN-RELATED"/>
    <property type="match status" value="1"/>
</dbReference>
<keyword evidence="5" id="KW-0963">Cytoplasm</keyword>
<protein>
    <recommendedName>
        <fullName evidence="18">Protein JTB</fullName>
    </recommendedName>
</protein>
<evidence type="ECO:0000256" key="18">
    <source>
        <dbReference type="ARBA" id="ARBA00068227"/>
    </source>
</evidence>
<evidence type="ECO:0000256" key="5">
    <source>
        <dbReference type="ARBA" id="ARBA00022490"/>
    </source>
</evidence>
<keyword evidence="14" id="KW-0131">Cell cycle</keyword>
<evidence type="ECO:0000256" key="16">
    <source>
        <dbReference type="ARBA" id="ARBA00060886"/>
    </source>
</evidence>
<dbReference type="FunFam" id="3.30.720.220:FF:000001">
    <property type="entry name" value="Jumping translocation breakpoint"/>
    <property type="match status" value="1"/>
</dbReference>
<evidence type="ECO:0000256" key="15">
    <source>
        <dbReference type="ARBA" id="ARBA00058368"/>
    </source>
</evidence>
<comment type="function">
    <text evidence="15">Required for normal cytokinesis during mitosis. Plays a role in the regulation of cell proliferation. May be a component of the chromosomal passenger complex (CPC), a complex that acts as a key regulator of mitosis. The CPC complex has essential functions at the centromere in ensuring correct chromosome alignment and segregation and is required for chromatin-induced microtubule stabilization and spindle assembly. Increases AURKB activity. Inhibits apoptosis induced by TGFB1. Overexpression induces swelling of mitochondria and reduces mitochondrial membrane potential.</text>
</comment>
<organism evidence="20 21">
    <name type="scientific">Podarcis lilfordi</name>
    <name type="common">Lilford's wall lizard</name>
    <dbReference type="NCBI Taxonomy" id="74358"/>
    <lineage>
        <taxon>Eukaryota</taxon>
        <taxon>Metazoa</taxon>
        <taxon>Chordata</taxon>
        <taxon>Craniata</taxon>
        <taxon>Vertebrata</taxon>
        <taxon>Euteleostomi</taxon>
        <taxon>Lepidosauria</taxon>
        <taxon>Squamata</taxon>
        <taxon>Bifurcata</taxon>
        <taxon>Unidentata</taxon>
        <taxon>Episquamata</taxon>
        <taxon>Laterata</taxon>
        <taxon>Lacertibaenia</taxon>
        <taxon>Lacertidae</taxon>
        <taxon>Podarcis</taxon>
    </lineage>
</organism>
<dbReference type="Gene3D" id="3.30.720.220">
    <property type="match status" value="1"/>
</dbReference>
<evidence type="ECO:0000256" key="19">
    <source>
        <dbReference type="SAM" id="Phobius"/>
    </source>
</evidence>
<accession>A0AA35LMQ4</accession>
<keyword evidence="21" id="KW-1185">Reference proteome</keyword>
<keyword evidence="6" id="KW-0132">Cell division</keyword>
<dbReference type="GO" id="GO:0005813">
    <property type="term" value="C:centrosome"/>
    <property type="evidence" value="ECO:0007669"/>
    <property type="project" value="UniProtKB-SubCell"/>
</dbReference>
<dbReference type="GO" id="GO:0005819">
    <property type="term" value="C:spindle"/>
    <property type="evidence" value="ECO:0007669"/>
    <property type="project" value="UniProtKB-SubCell"/>
</dbReference>
<keyword evidence="12 19" id="KW-0472">Membrane</keyword>
<keyword evidence="10 19" id="KW-1133">Transmembrane helix</keyword>
<comment type="subunit">
    <text evidence="17">Interacts with AURKA, AURKB, BIRC5 and INCENP. May be a component of the CPC at least composed of BIRC5/survivin, CDCA8/borealin, INCENP and AURKB/Aurora-B.</text>
</comment>
<dbReference type="GO" id="GO:0000281">
    <property type="term" value="P:mitotic cytokinesis"/>
    <property type="evidence" value="ECO:0007669"/>
    <property type="project" value="TreeGrafter"/>
</dbReference>
<dbReference type="InterPro" id="IPR008657">
    <property type="entry name" value="JTB"/>
</dbReference>
<evidence type="ECO:0000256" key="4">
    <source>
        <dbReference type="ARBA" id="ARBA00004479"/>
    </source>
</evidence>
<evidence type="ECO:0000256" key="3">
    <source>
        <dbReference type="ARBA" id="ARBA00004300"/>
    </source>
</evidence>
<evidence type="ECO:0000313" key="21">
    <source>
        <dbReference type="Proteomes" id="UP001178461"/>
    </source>
</evidence>
<comment type="similarity">
    <text evidence="16">Belongs to the JTB family.</text>
</comment>
<gene>
    <name evidence="20" type="ORF">PODLI_1B005238</name>
</gene>
<keyword evidence="7 19" id="KW-0812">Transmembrane</keyword>
<evidence type="ECO:0000256" key="8">
    <source>
        <dbReference type="ARBA" id="ARBA00022729"/>
    </source>
</evidence>
<reference evidence="20" key="1">
    <citation type="submission" date="2022-12" db="EMBL/GenBank/DDBJ databases">
        <authorList>
            <person name="Alioto T."/>
            <person name="Alioto T."/>
            <person name="Gomez Garrido J."/>
        </authorList>
    </citation>
    <scope>NUCLEOTIDE SEQUENCE</scope>
</reference>
<dbReference type="PANTHER" id="PTHR13041:SF3">
    <property type="entry name" value="PROTEIN JTB"/>
    <property type="match status" value="1"/>
</dbReference>
<feature type="transmembrane region" description="Helical" evidence="19">
    <location>
        <begin position="122"/>
        <end position="143"/>
    </location>
</feature>
<evidence type="ECO:0000256" key="2">
    <source>
        <dbReference type="ARBA" id="ARBA00004186"/>
    </source>
</evidence>
<evidence type="ECO:0000256" key="12">
    <source>
        <dbReference type="ARBA" id="ARBA00023136"/>
    </source>
</evidence>
<evidence type="ECO:0000256" key="14">
    <source>
        <dbReference type="ARBA" id="ARBA00023306"/>
    </source>
</evidence>
<dbReference type="EMBL" id="OX395143">
    <property type="protein sequence ID" value="CAI5798374.1"/>
    <property type="molecule type" value="Genomic_DNA"/>
</dbReference>
<keyword evidence="8" id="KW-0732">Signal</keyword>
<evidence type="ECO:0000313" key="20">
    <source>
        <dbReference type="EMBL" id="CAI5798374.1"/>
    </source>
</evidence>
<evidence type="ECO:0000256" key="9">
    <source>
        <dbReference type="ARBA" id="ARBA00022776"/>
    </source>
</evidence>
<evidence type="ECO:0000256" key="10">
    <source>
        <dbReference type="ARBA" id="ARBA00022989"/>
    </source>
</evidence>
<evidence type="ECO:0000256" key="7">
    <source>
        <dbReference type="ARBA" id="ARBA00022692"/>
    </source>
</evidence>
<comment type="subcellular location">
    <subcellularLocation>
        <location evidence="3">Cytoplasm</location>
        <location evidence="3">Cytoskeleton</location>
        <location evidence="3">Microtubule organizing center</location>
        <location evidence="3">Centrosome</location>
    </subcellularLocation>
    <subcellularLocation>
        <location evidence="2">Cytoplasm</location>
        <location evidence="2">Cytoskeleton</location>
        <location evidence="2">Spindle</location>
    </subcellularLocation>
    <subcellularLocation>
        <location evidence="4">Membrane</location>
        <topology evidence="4">Single-pass type I membrane protein</topology>
    </subcellularLocation>
    <subcellularLocation>
        <location evidence="1">Mitochondrion</location>
    </subcellularLocation>
</comment>
<dbReference type="Proteomes" id="UP001178461">
    <property type="component" value="Chromosome 16"/>
</dbReference>
<proteinExistence type="inferred from homology"/>
<keyword evidence="11" id="KW-0496">Mitochondrion</keyword>
<evidence type="ECO:0000256" key="17">
    <source>
        <dbReference type="ARBA" id="ARBA00063184"/>
    </source>
</evidence>
<evidence type="ECO:0000256" key="11">
    <source>
        <dbReference type="ARBA" id="ARBA00023128"/>
    </source>
</evidence>
<dbReference type="GO" id="GO:0016020">
    <property type="term" value="C:membrane"/>
    <property type="evidence" value="ECO:0007669"/>
    <property type="project" value="UniProtKB-SubCell"/>
</dbReference>
<dbReference type="GO" id="GO:0005739">
    <property type="term" value="C:mitochondrion"/>
    <property type="evidence" value="ECO:0007669"/>
    <property type="project" value="UniProtKB-SubCell"/>
</dbReference>
<dbReference type="Pfam" id="PF05439">
    <property type="entry name" value="JTB"/>
    <property type="match status" value="1"/>
</dbReference>
<dbReference type="AlphaFoldDB" id="A0AA35LMQ4"/>
<dbReference type="GO" id="GO:0030496">
    <property type="term" value="C:midbody"/>
    <property type="evidence" value="ECO:0007669"/>
    <property type="project" value="TreeGrafter"/>
</dbReference>
<evidence type="ECO:0000256" key="6">
    <source>
        <dbReference type="ARBA" id="ARBA00022618"/>
    </source>
</evidence>